<feature type="transmembrane region" description="Helical" evidence="1">
    <location>
        <begin position="35"/>
        <end position="55"/>
    </location>
</feature>
<dbReference type="KEGG" id="eiv:EIN_095680"/>
<keyword evidence="1" id="KW-0472">Membrane</keyword>
<dbReference type="AlphaFoldDB" id="A0A0A1U644"/>
<keyword evidence="3" id="KW-1185">Reference proteome</keyword>
<evidence type="ECO:0000313" key="2">
    <source>
        <dbReference type="EMBL" id="ELP87311.1"/>
    </source>
</evidence>
<organism evidence="2 3">
    <name type="scientific">Entamoeba invadens IP1</name>
    <dbReference type="NCBI Taxonomy" id="370355"/>
    <lineage>
        <taxon>Eukaryota</taxon>
        <taxon>Amoebozoa</taxon>
        <taxon>Evosea</taxon>
        <taxon>Archamoebae</taxon>
        <taxon>Mastigamoebida</taxon>
        <taxon>Entamoebidae</taxon>
        <taxon>Entamoeba</taxon>
    </lineage>
</organism>
<name>A0A0A1U644_ENTIV</name>
<dbReference type="GeneID" id="14886208"/>
<protein>
    <submittedName>
        <fullName evidence="2">Uncharacterized protein</fullName>
    </submittedName>
</protein>
<dbReference type="VEuPathDB" id="AmoebaDB:EIN_095680"/>
<evidence type="ECO:0000313" key="3">
    <source>
        <dbReference type="Proteomes" id="UP000014680"/>
    </source>
</evidence>
<dbReference type="Proteomes" id="UP000014680">
    <property type="component" value="Unassembled WGS sequence"/>
</dbReference>
<dbReference type="RefSeq" id="XP_004254082.1">
    <property type="nucleotide sequence ID" value="XM_004254034.1"/>
</dbReference>
<accession>A0A0A1U644</accession>
<evidence type="ECO:0000256" key="1">
    <source>
        <dbReference type="SAM" id="Phobius"/>
    </source>
</evidence>
<proteinExistence type="predicted"/>
<reference evidence="2 3" key="1">
    <citation type="submission" date="2012-10" db="EMBL/GenBank/DDBJ databases">
        <authorList>
            <person name="Zafar N."/>
            <person name="Inman J."/>
            <person name="Hall N."/>
            <person name="Lorenzi H."/>
            <person name="Caler E."/>
        </authorList>
    </citation>
    <scope>NUCLEOTIDE SEQUENCE [LARGE SCALE GENOMIC DNA]</scope>
    <source>
        <strain evidence="2 3">IP1</strain>
    </source>
</reference>
<gene>
    <name evidence="2" type="ORF">EIN_095680</name>
</gene>
<keyword evidence="1" id="KW-1133">Transmembrane helix</keyword>
<dbReference type="EMBL" id="KB206860">
    <property type="protein sequence ID" value="ELP87311.1"/>
    <property type="molecule type" value="Genomic_DNA"/>
</dbReference>
<sequence length="144" mass="16210">MYYNFIPSGTLPSACASSIIVLYSLITISRAMTRALFLIAITLPFPIQLSSWFWYARFKYCCKSSRVKSGSCLILSMNIFKTLSNCSSNNSCSHSDSGTLILPFIVFSSFYSNISIFSSSYFPRFSPHFNVPFPHFLISSFLGH</sequence>
<feature type="transmembrane region" description="Helical" evidence="1">
    <location>
        <begin position="6"/>
        <end position="28"/>
    </location>
</feature>
<keyword evidence="1" id="KW-0812">Transmembrane</keyword>